<dbReference type="Gene3D" id="1.20.1540.10">
    <property type="entry name" value="Rhomboid-like"/>
    <property type="match status" value="1"/>
</dbReference>
<feature type="transmembrane region" description="Helical" evidence="5">
    <location>
        <begin position="6"/>
        <end position="22"/>
    </location>
</feature>
<protein>
    <recommendedName>
        <fullName evidence="6">Peptidase S54 rhomboid domain-containing protein</fullName>
    </recommendedName>
</protein>
<feature type="transmembrane region" description="Helical" evidence="5">
    <location>
        <begin position="43"/>
        <end position="66"/>
    </location>
</feature>
<dbReference type="OrthoDB" id="272778at2759"/>
<reference evidence="7 8" key="1">
    <citation type="submission" date="2016-07" db="EMBL/GenBank/DDBJ databases">
        <title>Pervasive Adenine N6-methylation of Active Genes in Fungi.</title>
        <authorList>
            <consortium name="DOE Joint Genome Institute"/>
            <person name="Mondo S.J."/>
            <person name="Dannebaum R.O."/>
            <person name="Kuo R.C."/>
            <person name="Labutti K."/>
            <person name="Haridas S."/>
            <person name="Kuo A."/>
            <person name="Salamov A."/>
            <person name="Ahrendt S.R."/>
            <person name="Lipzen A."/>
            <person name="Sullivan W."/>
            <person name="Andreopoulos W.B."/>
            <person name="Clum A."/>
            <person name="Lindquist E."/>
            <person name="Daum C."/>
            <person name="Ramamoorthy G.K."/>
            <person name="Gryganskyi A."/>
            <person name="Culley D."/>
            <person name="Magnuson J.K."/>
            <person name="James T.Y."/>
            <person name="O'Malley M.A."/>
            <person name="Stajich J.E."/>
            <person name="Spatafora J.W."/>
            <person name="Visel A."/>
            <person name="Grigoriev I.V."/>
        </authorList>
    </citation>
    <scope>NUCLEOTIDE SEQUENCE [LARGE SCALE GENOMIC DNA]</scope>
    <source>
        <strain evidence="7 8">ATCC 12442</strain>
    </source>
</reference>
<keyword evidence="2 5" id="KW-0812">Transmembrane</keyword>
<dbReference type="RefSeq" id="XP_040740631.1">
    <property type="nucleotide sequence ID" value="XM_040884312.1"/>
</dbReference>
<dbReference type="STRING" id="61395.A0A1Y1VZF9"/>
<dbReference type="Proteomes" id="UP000193922">
    <property type="component" value="Unassembled WGS sequence"/>
</dbReference>
<feature type="domain" description="Peptidase S54 rhomboid" evidence="6">
    <location>
        <begin position="38"/>
        <end position="181"/>
    </location>
</feature>
<feature type="transmembrane region" description="Helical" evidence="5">
    <location>
        <begin position="109"/>
        <end position="128"/>
    </location>
</feature>
<proteinExistence type="predicted"/>
<evidence type="ECO:0000256" key="2">
    <source>
        <dbReference type="ARBA" id="ARBA00022692"/>
    </source>
</evidence>
<dbReference type="GO" id="GO:0016020">
    <property type="term" value="C:membrane"/>
    <property type="evidence" value="ECO:0007669"/>
    <property type="project" value="UniProtKB-SubCell"/>
</dbReference>
<sequence>PATKLWMLGLGGASVLCSTMNWKPYLRLRLVPYITRDKQFWRLATSLAAFPNSTEVMASMMLLYQLRSVERLFGTLKFASFLFVTALVGQTLQVVLLFLLAMRTTGQRFNIVAAGPYSLIFAVLYQFHVLVPAKYRIRVFGMELSDKWTVYAVALHLFVLRLPQTVVPALAGVLASMVYSADIGGLKRWRFPQWMSSMARRWVLPVVTSAQPTGNRGQGTVPVVRRS</sequence>
<evidence type="ECO:0000313" key="8">
    <source>
        <dbReference type="Proteomes" id="UP000193922"/>
    </source>
</evidence>
<gene>
    <name evidence="7" type="ORF">DL89DRAFT_216466</name>
</gene>
<evidence type="ECO:0000256" key="4">
    <source>
        <dbReference type="ARBA" id="ARBA00023136"/>
    </source>
</evidence>
<feature type="transmembrane region" description="Helical" evidence="5">
    <location>
        <begin position="78"/>
        <end position="102"/>
    </location>
</feature>
<organism evidence="7 8">
    <name type="scientific">Linderina pennispora</name>
    <dbReference type="NCBI Taxonomy" id="61395"/>
    <lineage>
        <taxon>Eukaryota</taxon>
        <taxon>Fungi</taxon>
        <taxon>Fungi incertae sedis</taxon>
        <taxon>Zoopagomycota</taxon>
        <taxon>Kickxellomycotina</taxon>
        <taxon>Kickxellomycetes</taxon>
        <taxon>Kickxellales</taxon>
        <taxon>Kickxellaceae</taxon>
        <taxon>Linderina</taxon>
    </lineage>
</organism>
<comment type="caution">
    <text evidence="7">The sequence shown here is derived from an EMBL/GenBank/DDBJ whole genome shotgun (WGS) entry which is preliminary data.</text>
</comment>
<feature type="transmembrane region" description="Helical" evidence="5">
    <location>
        <begin position="148"/>
        <end position="181"/>
    </location>
</feature>
<accession>A0A1Y1VZF9</accession>
<dbReference type="PANTHER" id="PTHR43066">
    <property type="entry name" value="RHOMBOID-RELATED PROTEIN"/>
    <property type="match status" value="1"/>
</dbReference>
<keyword evidence="4 5" id="KW-0472">Membrane</keyword>
<feature type="non-terminal residue" evidence="7">
    <location>
        <position position="227"/>
    </location>
</feature>
<dbReference type="GeneID" id="63800960"/>
<dbReference type="InterPro" id="IPR022764">
    <property type="entry name" value="Peptidase_S54_rhomboid_dom"/>
</dbReference>
<dbReference type="AlphaFoldDB" id="A0A1Y1VZF9"/>
<dbReference type="InterPro" id="IPR035952">
    <property type="entry name" value="Rhomboid-like_sf"/>
</dbReference>
<dbReference type="PANTHER" id="PTHR43066:SF21">
    <property type="entry name" value="UBIQUITIN-ASSOCIATED DOMAIN-CONTAINING PROTEIN 2"/>
    <property type="match status" value="1"/>
</dbReference>
<feature type="non-terminal residue" evidence="7">
    <location>
        <position position="1"/>
    </location>
</feature>
<evidence type="ECO:0000256" key="1">
    <source>
        <dbReference type="ARBA" id="ARBA00004141"/>
    </source>
</evidence>
<dbReference type="EMBL" id="MCFD01000015">
    <property type="protein sequence ID" value="ORX66643.1"/>
    <property type="molecule type" value="Genomic_DNA"/>
</dbReference>
<evidence type="ECO:0000259" key="6">
    <source>
        <dbReference type="Pfam" id="PF01694"/>
    </source>
</evidence>
<dbReference type="GO" id="GO:0004252">
    <property type="term" value="F:serine-type endopeptidase activity"/>
    <property type="evidence" value="ECO:0007669"/>
    <property type="project" value="InterPro"/>
</dbReference>
<comment type="subcellular location">
    <subcellularLocation>
        <location evidence="1">Membrane</location>
        <topology evidence="1">Multi-pass membrane protein</topology>
    </subcellularLocation>
</comment>
<dbReference type="Pfam" id="PF01694">
    <property type="entry name" value="Rhomboid"/>
    <property type="match status" value="1"/>
</dbReference>
<dbReference type="SUPFAM" id="SSF144091">
    <property type="entry name" value="Rhomboid-like"/>
    <property type="match status" value="1"/>
</dbReference>
<name>A0A1Y1VZF9_9FUNG</name>
<evidence type="ECO:0000313" key="7">
    <source>
        <dbReference type="EMBL" id="ORX66643.1"/>
    </source>
</evidence>
<evidence type="ECO:0000256" key="3">
    <source>
        <dbReference type="ARBA" id="ARBA00022989"/>
    </source>
</evidence>
<keyword evidence="3 5" id="KW-1133">Transmembrane helix</keyword>
<keyword evidence="8" id="KW-1185">Reference proteome</keyword>
<evidence type="ECO:0000256" key="5">
    <source>
        <dbReference type="SAM" id="Phobius"/>
    </source>
</evidence>